<evidence type="ECO:0000256" key="5">
    <source>
        <dbReference type="ARBA" id="ARBA00023136"/>
    </source>
</evidence>
<evidence type="ECO:0000313" key="9">
    <source>
        <dbReference type="EMBL" id="KEJ89768.1"/>
    </source>
</evidence>
<protein>
    <submittedName>
        <fullName evidence="9">Membrane protein</fullName>
    </submittedName>
</protein>
<keyword evidence="3" id="KW-1003">Cell membrane</keyword>
<dbReference type="Gene3D" id="3.40.50.2300">
    <property type="match status" value="2"/>
</dbReference>
<accession>A0A073IHF6</accession>
<evidence type="ECO:0000259" key="8">
    <source>
        <dbReference type="Pfam" id="PF02608"/>
    </source>
</evidence>
<dbReference type="GO" id="GO:0005886">
    <property type="term" value="C:plasma membrane"/>
    <property type="evidence" value="ECO:0007669"/>
    <property type="project" value="UniProtKB-SubCell"/>
</dbReference>
<evidence type="ECO:0000256" key="2">
    <source>
        <dbReference type="ARBA" id="ARBA00008610"/>
    </source>
</evidence>
<dbReference type="PANTHER" id="PTHR34296:SF2">
    <property type="entry name" value="ABC TRANSPORTER GUANOSINE-BINDING PROTEIN NUPN"/>
    <property type="match status" value="1"/>
</dbReference>
<dbReference type="AlphaFoldDB" id="A0A073IHF6"/>
<dbReference type="RefSeq" id="WP_025058295.1">
    <property type="nucleotide sequence ID" value="NZ_JAMC01000002.1"/>
</dbReference>
<keyword evidence="10" id="KW-1185">Reference proteome</keyword>
<feature type="domain" description="ABC transporter substrate-binding protein PnrA-like" evidence="8">
    <location>
        <begin position="30"/>
        <end position="314"/>
    </location>
</feature>
<dbReference type="Proteomes" id="UP000027734">
    <property type="component" value="Unassembled WGS sequence"/>
</dbReference>
<sequence>MTLMTKFLGAVAATALTAGAALADPALIFDLGGKFDKSFNEAAFNGAQRWAEETGGKFFEIELQSEAQREQALRRFAETGANPVITTGFAFADPVSNVAGDYPDTKFINIDGWMPEVPANVQLIGFQEHEGSYLVGMMAAMASKSGTVGFIGGMDIPLIRHFGCGFAQGVKAVNPDATIIANMTGTTPAAWNDPVKGSELTKAQISQGADVVYAAAGGTGVGVLQTAADEGVLSIGVDSNQNHLHSGKVLTSMLKRVDVAVYDTMKAGADTTTGGFTTLGLAEDGVGYALDEHNAALVSDDMKAAVDAAREKIISGDLEVVAYYANDSCPVLDF</sequence>
<gene>
    <name evidence="9" type="ORF">DSW25_05980</name>
</gene>
<dbReference type="EMBL" id="JAMC01000002">
    <property type="protein sequence ID" value="KEJ89768.1"/>
    <property type="molecule type" value="Genomic_DNA"/>
</dbReference>
<comment type="similarity">
    <text evidence="2">Belongs to the BMP lipoprotein family.</text>
</comment>
<comment type="caution">
    <text evidence="9">The sequence shown here is derived from an EMBL/GenBank/DDBJ whole genome shotgun (WGS) entry which is preliminary data.</text>
</comment>
<dbReference type="eggNOG" id="COG1744">
    <property type="taxonomic scope" value="Bacteria"/>
</dbReference>
<evidence type="ECO:0000256" key="7">
    <source>
        <dbReference type="SAM" id="SignalP"/>
    </source>
</evidence>
<keyword evidence="4 7" id="KW-0732">Signal</keyword>
<keyword evidence="5" id="KW-0472">Membrane</keyword>
<evidence type="ECO:0000313" key="10">
    <source>
        <dbReference type="Proteomes" id="UP000027734"/>
    </source>
</evidence>
<feature type="chain" id="PRO_5001689618" evidence="7">
    <location>
        <begin position="24"/>
        <end position="334"/>
    </location>
</feature>
<dbReference type="CDD" id="cd06354">
    <property type="entry name" value="PBP1_PrnA-like"/>
    <property type="match status" value="1"/>
</dbReference>
<reference evidence="9 10" key="1">
    <citation type="submission" date="2014-01" db="EMBL/GenBank/DDBJ databases">
        <title>Sulfitobacter donghicola JCM 14565 Genome Sequencing.</title>
        <authorList>
            <person name="Lai Q."/>
            <person name="Hong Z."/>
        </authorList>
    </citation>
    <scope>NUCLEOTIDE SEQUENCE [LARGE SCALE GENOMIC DNA]</scope>
    <source>
        <strain evidence="9 10">JCM 14565</strain>
    </source>
</reference>
<feature type="signal peptide" evidence="7">
    <location>
        <begin position="1"/>
        <end position="23"/>
    </location>
</feature>
<dbReference type="Pfam" id="PF02608">
    <property type="entry name" value="Bmp"/>
    <property type="match status" value="1"/>
</dbReference>
<dbReference type="PANTHER" id="PTHR34296">
    <property type="entry name" value="TRANSCRIPTIONAL ACTIVATOR PROTEIN MED"/>
    <property type="match status" value="1"/>
</dbReference>
<evidence type="ECO:0000256" key="3">
    <source>
        <dbReference type="ARBA" id="ARBA00022475"/>
    </source>
</evidence>
<evidence type="ECO:0000256" key="1">
    <source>
        <dbReference type="ARBA" id="ARBA00004193"/>
    </source>
</evidence>
<name>A0A073IHF6_9RHOB</name>
<dbReference type="SUPFAM" id="SSF53822">
    <property type="entry name" value="Periplasmic binding protein-like I"/>
    <property type="match status" value="1"/>
</dbReference>
<keyword evidence="6" id="KW-0449">Lipoprotein</keyword>
<dbReference type="InterPro" id="IPR050957">
    <property type="entry name" value="BMP_lipoprotein"/>
</dbReference>
<dbReference type="STRING" id="1300350.Z948_833"/>
<organism evidence="9 10">
    <name type="scientific">Sulfitobacter donghicola DSW-25 = KCTC 12864 = JCM 14565</name>
    <dbReference type="NCBI Taxonomy" id="1300350"/>
    <lineage>
        <taxon>Bacteria</taxon>
        <taxon>Pseudomonadati</taxon>
        <taxon>Pseudomonadota</taxon>
        <taxon>Alphaproteobacteria</taxon>
        <taxon>Rhodobacterales</taxon>
        <taxon>Roseobacteraceae</taxon>
        <taxon>Sulfitobacter</taxon>
    </lineage>
</organism>
<dbReference type="InterPro" id="IPR003760">
    <property type="entry name" value="PnrA-like"/>
</dbReference>
<evidence type="ECO:0000256" key="6">
    <source>
        <dbReference type="ARBA" id="ARBA00023288"/>
    </source>
</evidence>
<proteinExistence type="inferred from homology"/>
<evidence type="ECO:0000256" key="4">
    <source>
        <dbReference type="ARBA" id="ARBA00022729"/>
    </source>
</evidence>
<dbReference type="OrthoDB" id="9784230at2"/>
<comment type="subcellular location">
    <subcellularLocation>
        <location evidence="1">Cell membrane</location>
        <topology evidence="1">Lipid-anchor</topology>
    </subcellularLocation>
</comment>
<dbReference type="InterPro" id="IPR028082">
    <property type="entry name" value="Peripla_BP_I"/>
</dbReference>